<name>A0AA38S193_9PEZI</name>
<gene>
    <name evidence="2" type="ORF">NKR19_g1092</name>
</gene>
<comment type="caution">
    <text evidence="2">The sequence shown here is derived from an EMBL/GenBank/DDBJ whole genome shotgun (WGS) entry which is preliminary data.</text>
</comment>
<organism evidence="2 3">
    <name type="scientific">Coniochaeta hoffmannii</name>
    <dbReference type="NCBI Taxonomy" id="91930"/>
    <lineage>
        <taxon>Eukaryota</taxon>
        <taxon>Fungi</taxon>
        <taxon>Dikarya</taxon>
        <taxon>Ascomycota</taxon>
        <taxon>Pezizomycotina</taxon>
        <taxon>Sordariomycetes</taxon>
        <taxon>Sordariomycetidae</taxon>
        <taxon>Coniochaetales</taxon>
        <taxon>Coniochaetaceae</taxon>
        <taxon>Coniochaeta</taxon>
    </lineage>
</organism>
<reference evidence="2" key="1">
    <citation type="submission" date="2022-07" db="EMBL/GenBank/DDBJ databases">
        <title>Fungi with potential for degradation of polypropylene.</title>
        <authorList>
            <person name="Gostincar C."/>
        </authorList>
    </citation>
    <scope>NUCLEOTIDE SEQUENCE</scope>
    <source>
        <strain evidence="2">EXF-13287</strain>
    </source>
</reference>
<feature type="compositionally biased region" description="Basic and acidic residues" evidence="1">
    <location>
        <begin position="12"/>
        <end position="25"/>
    </location>
</feature>
<dbReference type="Pfam" id="PF11312">
    <property type="entry name" value="Methyltransf_34"/>
    <property type="match status" value="1"/>
</dbReference>
<accession>A0AA38S193</accession>
<dbReference type="AlphaFoldDB" id="A0AA38S193"/>
<proteinExistence type="predicted"/>
<keyword evidence="3" id="KW-1185">Reference proteome</keyword>
<evidence type="ECO:0000313" key="2">
    <source>
        <dbReference type="EMBL" id="KAJ9164742.1"/>
    </source>
</evidence>
<dbReference type="EMBL" id="JANBVN010000010">
    <property type="protein sequence ID" value="KAJ9164742.1"/>
    <property type="molecule type" value="Genomic_DNA"/>
</dbReference>
<evidence type="ECO:0000313" key="3">
    <source>
        <dbReference type="Proteomes" id="UP001174691"/>
    </source>
</evidence>
<protein>
    <submittedName>
        <fullName evidence="2">25S rRNA (Uridine(2843)-N(3))-methyltransferase</fullName>
    </submittedName>
</protein>
<sequence>MAKHKTPNANRGYRDQSKIDLDKKTTKPKPKTTTQPKKKPQEPKPDSVPSVSTGDTQQLPTRWAPEELQEQQLMLDVFRSTFKTVLTSPDEMNKTLQEIKTALFNREFDKAFGNEDHLDAYAARWSPTRALCYERVLHRATVELNLESLYPNHDPSRDATALPKEPRTLRIVSVGGGAAELAAAAAFLRGGLQQTTTAELVLVDSAPWRCVVDKLYAGLTTPPPVSPYANAAAKAAAAAAGPFIPAERLSVRFEQHDVLSLSEEQLAAVVGDRPVLLTLCFTLNELFTAGGLGKATVFLGALTAVLPLDSLLLVVDSAGSYSEIGLGSQAKRYPMQWLMDKVLGGDRAGRRWIRLEKDESVWFRLKPGLDYPIQLENMRHQVHVHRLAQDGMPDPTLFLGTSAYS</sequence>
<dbReference type="InterPro" id="IPR021463">
    <property type="entry name" value="Methyltransf_34"/>
</dbReference>
<evidence type="ECO:0000256" key="1">
    <source>
        <dbReference type="SAM" id="MobiDB-lite"/>
    </source>
</evidence>
<feature type="region of interest" description="Disordered" evidence="1">
    <location>
        <begin position="1"/>
        <end position="58"/>
    </location>
</feature>
<feature type="compositionally biased region" description="Polar residues" evidence="1">
    <location>
        <begin position="49"/>
        <end position="58"/>
    </location>
</feature>
<dbReference type="Proteomes" id="UP001174691">
    <property type="component" value="Unassembled WGS sequence"/>
</dbReference>